<dbReference type="Pfam" id="PF06978">
    <property type="entry name" value="POP1_N"/>
    <property type="match status" value="2"/>
</dbReference>
<evidence type="ECO:0000313" key="2">
    <source>
        <dbReference type="EMBL" id="TBU02652.1"/>
    </source>
</evidence>
<evidence type="ECO:0000313" key="3">
    <source>
        <dbReference type="Proteomes" id="UP000291404"/>
    </source>
</evidence>
<sequence length="582" mass="69920">MSEQEKEIDALKFITAREFEIKEMEDSLSKSTKKSQLFQRLPFYKRRRTRNYDTRNTPKIHKKYLKKLYLNRFRNRKLKFNYLPTHIWYAKRFKMIDLFNSKLPYKRNIKSDKFIYKSLERGFIFDESFKRIAVFRRNEIGNREDENINTIKSMQMKMEKKTGNEEEMNEKLHSNIQMGIEIKTVNEEEMNEKLHSNIQMRIEKKTVNEEELNEKLHSNIQTKMEKKTVNEESKNGISKSNENIFESARKNINIKEEFVIKKYEFDFEGKNFIFESFFTKKYFIIIYVDCLEFKEFLKVFTKPFLFIWEGIISVIKNTTFFSQSGIYQKEKFINFEIDEYLEKYIFPSRENEDCSLNETEDTNDGLNLQNETKTLQINKLETSEFIFIKSNDLLENGKIILRRKYLSNIFHFLINKGIIPISILELFRLGIECKKIIHIFDNLKNSLSLDFHSKVAIDIKNKDIKRPISKRINQYEYDFTNTEYFKNIFNSVKILYFEALQGCIERNGIIFQNTHQIGLVIRGSFCFTSGKSRGLCFVTEDVNTKEEYFARNFNSTKMCKIIFLLETLQTIIKKFNIKSFNW</sequence>
<feature type="domain" description="Pop1 N-terminal" evidence="1">
    <location>
        <begin position="13"/>
        <end position="62"/>
    </location>
</feature>
<dbReference type="VEuPathDB" id="MicrosporidiaDB:CWI39_3638p0010"/>
<dbReference type="EMBL" id="PITI01001069">
    <property type="protein sequence ID" value="TBU02652.1"/>
    <property type="molecule type" value="Genomic_DNA"/>
</dbReference>
<dbReference type="AlphaFoldDB" id="A0A4V2JV48"/>
<proteinExistence type="predicted"/>
<dbReference type="Proteomes" id="UP000291404">
    <property type="component" value="Unassembled WGS sequence"/>
</dbReference>
<gene>
    <name evidence="2" type="ORF">CWI36_1069p0020</name>
</gene>
<reference evidence="2 3" key="1">
    <citation type="submission" date="2017-12" db="EMBL/GenBank/DDBJ databases">
        <authorList>
            <person name="Pombert J.-F."/>
            <person name="Haag K.L."/>
            <person name="Ebert D."/>
        </authorList>
    </citation>
    <scope>NUCLEOTIDE SEQUENCE [LARGE SCALE GENOMIC DNA]</scope>
    <source>
        <strain evidence="2">BE-OM-2</strain>
    </source>
</reference>
<protein>
    <submittedName>
        <fullName evidence="2">Putative POP1-like ribonuclease</fullName>
    </submittedName>
</protein>
<dbReference type="VEuPathDB" id="MicrosporidiaDB:CWI39_2919p0020"/>
<dbReference type="STRING" id="148818.A0A4V2JV48"/>
<feature type="domain" description="Pop1 N-terminal" evidence="1">
    <location>
        <begin position="72"/>
        <end position="133"/>
    </location>
</feature>
<dbReference type="GO" id="GO:0000172">
    <property type="term" value="C:ribonuclease MRP complex"/>
    <property type="evidence" value="ECO:0007669"/>
    <property type="project" value="InterPro"/>
</dbReference>
<organism evidence="2 3">
    <name type="scientific">Hamiltosporidium magnivora</name>
    <dbReference type="NCBI Taxonomy" id="148818"/>
    <lineage>
        <taxon>Eukaryota</taxon>
        <taxon>Fungi</taxon>
        <taxon>Fungi incertae sedis</taxon>
        <taxon>Microsporidia</taxon>
        <taxon>Dubosqiidae</taxon>
        <taxon>Hamiltosporidium</taxon>
    </lineage>
</organism>
<evidence type="ECO:0000259" key="1">
    <source>
        <dbReference type="Pfam" id="PF06978"/>
    </source>
</evidence>
<dbReference type="GO" id="GO:0001682">
    <property type="term" value="P:tRNA 5'-leader removal"/>
    <property type="evidence" value="ECO:0007669"/>
    <property type="project" value="InterPro"/>
</dbReference>
<accession>A0A4V2JV48</accession>
<keyword evidence="3" id="KW-1185">Reference proteome</keyword>
<dbReference type="VEuPathDB" id="MicrosporidiaDB:CWI36_1069p0020"/>
<name>A0A4V2JV48_9MICR</name>
<dbReference type="InterPro" id="IPR009723">
    <property type="entry name" value="Pop1_N"/>
</dbReference>
<dbReference type="PANTHER" id="PTHR22731">
    <property type="entry name" value="RIBONUCLEASES P/MRP PROTEIN SUBUNIT POP1"/>
    <property type="match status" value="1"/>
</dbReference>
<comment type="caution">
    <text evidence="2">The sequence shown here is derived from an EMBL/GenBank/DDBJ whole genome shotgun (WGS) entry which is preliminary data.</text>
</comment>
<dbReference type="GO" id="GO:0005655">
    <property type="term" value="C:nucleolar ribonuclease P complex"/>
    <property type="evidence" value="ECO:0007669"/>
    <property type="project" value="InterPro"/>
</dbReference>
<dbReference type="PANTHER" id="PTHR22731:SF3">
    <property type="entry name" value="RIBONUCLEASES P_MRP PROTEIN SUBUNIT POP1"/>
    <property type="match status" value="1"/>
</dbReference>
<dbReference type="InterPro" id="IPR039182">
    <property type="entry name" value="Pop1"/>
</dbReference>